<name>A6MN88_9DEIN</name>
<sequence length="241" mass="27739">MGRKCQDQLEGFKEWAPTVWRILMEQDYVKSHPAALEYALLYGVVGVGWRLDPGHAVPECLEEYRKGHEATYKDASSPVPLALAKMKPGDLVWFMAKPKKKGNVLARVGEREFKEFNLLQGAFTEYVLYIGLVVGFWEYQNTPLAQLSDMISVVPILHLRAFTLEKSEGKWKVKDWGGFSPEPGDEERVGQIAERFEQRGTISRLVNPEELTEFSKRVWYQLVYRRRAMFRPPSDLPPFGL</sequence>
<reference evidence="1" key="1">
    <citation type="journal article" date="2007" name="Plasmid">
        <title>Sequence analysis and characterizations of two novel plasmids isolated from Thermus sp. 4C.</title>
        <authorList>
            <person name="Ruan L."/>
            <person name="Xu X."/>
        </authorList>
    </citation>
    <scope>NUCLEOTIDE SEQUENCE</scope>
    <source>
        <strain evidence="1">4C</strain>
        <plasmid evidence="1">pL4C</plasmid>
    </source>
</reference>
<protein>
    <submittedName>
        <fullName evidence="1">Uncharacterized protein</fullName>
    </submittedName>
</protein>
<proteinExistence type="predicted"/>
<dbReference type="AlphaFoldDB" id="A6MN88"/>
<organism evidence="1">
    <name type="scientific">Thermus sp. 4C</name>
    <dbReference type="NCBI Taxonomy" id="446041"/>
    <lineage>
        <taxon>Bacteria</taxon>
        <taxon>Thermotogati</taxon>
        <taxon>Deinococcota</taxon>
        <taxon>Deinococci</taxon>
        <taxon>Thermales</taxon>
        <taxon>Thermaceae</taxon>
        <taxon>Thermus</taxon>
    </lineage>
</organism>
<dbReference type="RefSeq" id="WP_012477504.1">
    <property type="nucleotide sequence ID" value="NC_010878.1"/>
</dbReference>
<keyword evidence="1" id="KW-0614">Plasmid</keyword>
<evidence type="ECO:0000313" key="1">
    <source>
        <dbReference type="EMBL" id="ABQ95632.1"/>
    </source>
</evidence>
<dbReference type="EMBL" id="EF407946">
    <property type="protein sequence ID" value="ABQ95632.1"/>
    <property type="molecule type" value="Genomic_DNA"/>
</dbReference>
<geneLocation type="plasmid" evidence="1">
    <name>pL4C</name>
</geneLocation>
<accession>A6MN88</accession>